<dbReference type="EMBL" id="BPRB01000378">
    <property type="protein sequence ID" value="GJE62690.1"/>
    <property type="molecule type" value="Genomic_DNA"/>
</dbReference>
<name>A0ABQ4UAB4_9HYPH</name>
<evidence type="ECO:0000313" key="3">
    <source>
        <dbReference type="Proteomes" id="UP001055057"/>
    </source>
</evidence>
<organism evidence="2 3">
    <name type="scientific">Methylobacterium trifolii</name>
    <dbReference type="NCBI Taxonomy" id="1003092"/>
    <lineage>
        <taxon>Bacteria</taxon>
        <taxon>Pseudomonadati</taxon>
        <taxon>Pseudomonadota</taxon>
        <taxon>Alphaproteobacteria</taxon>
        <taxon>Hyphomicrobiales</taxon>
        <taxon>Methylobacteriaceae</taxon>
        <taxon>Methylobacterium</taxon>
    </lineage>
</organism>
<dbReference type="RefSeq" id="WP_238185326.1">
    <property type="nucleotide sequence ID" value="NZ_BPRB01000378.1"/>
</dbReference>
<reference evidence="2" key="1">
    <citation type="journal article" date="2021" name="Front. Microbiol.">
        <title>Comprehensive Comparative Genomics and Phenotyping of Methylobacterium Species.</title>
        <authorList>
            <person name="Alessa O."/>
            <person name="Ogura Y."/>
            <person name="Fujitani Y."/>
            <person name="Takami H."/>
            <person name="Hayashi T."/>
            <person name="Sahin N."/>
            <person name="Tani A."/>
        </authorList>
    </citation>
    <scope>NUCLEOTIDE SEQUENCE</scope>
    <source>
        <strain evidence="2">DSM 23632</strain>
    </source>
</reference>
<protein>
    <recommendedName>
        <fullName evidence="1">AsmA domain-containing protein</fullName>
    </recommendedName>
</protein>
<evidence type="ECO:0000313" key="2">
    <source>
        <dbReference type="EMBL" id="GJE62690.1"/>
    </source>
</evidence>
<feature type="domain" description="AsmA" evidence="1">
    <location>
        <begin position="350"/>
        <end position="516"/>
    </location>
</feature>
<gene>
    <name evidence="2" type="ORF">MPOCJGCO_4824</name>
</gene>
<dbReference type="PANTHER" id="PTHR30441:SF4">
    <property type="entry name" value="PROTEIN ASMA"/>
    <property type="match status" value="1"/>
</dbReference>
<dbReference type="InterPro" id="IPR007844">
    <property type="entry name" value="AsmA"/>
</dbReference>
<keyword evidence="3" id="KW-1185">Reference proteome</keyword>
<dbReference type="InterPro" id="IPR052894">
    <property type="entry name" value="AsmA-related"/>
</dbReference>
<reference evidence="2" key="2">
    <citation type="submission" date="2021-08" db="EMBL/GenBank/DDBJ databases">
        <authorList>
            <person name="Tani A."/>
            <person name="Ola A."/>
            <person name="Ogura Y."/>
            <person name="Katsura K."/>
            <person name="Hayashi T."/>
        </authorList>
    </citation>
    <scope>NUCLEOTIDE SEQUENCE</scope>
    <source>
        <strain evidence="2">DSM 23632</strain>
    </source>
</reference>
<dbReference type="PANTHER" id="PTHR30441">
    <property type="entry name" value="DUF748 DOMAIN-CONTAINING PROTEIN"/>
    <property type="match status" value="1"/>
</dbReference>
<comment type="caution">
    <text evidence="2">The sequence shown here is derived from an EMBL/GenBank/DDBJ whole genome shotgun (WGS) entry which is preliminary data.</text>
</comment>
<proteinExistence type="predicted"/>
<evidence type="ECO:0000259" key="1">
    <source>
        <dbReference type="Pfam" id="PF05170"/>
    </source>
</evidence>
<accession>A0ABQ4UAB4</accession>
<dbReference type="Proteomes" id="UP001055057">
    <property type="component" value="Unassembled WGS sequence"/>
</dbReference>
<dbReference type="Pfam" id="PF05170">
    <property type="entry name" value="AsmA"/>
    <property type="match status" value="1"/>
</dbReference>
<sequence>MSPRRLILALGLGTLTLAGIGGALRPWSVETGRAAAFVGGALEPYGLALTADGPAEVTLLPSPHLSFTRTRLASGERDGPVLIEGGRLTIVFSPLALLSGQAEIGSVALDGARIAAAGDPRWAAPLARLSERLRQGGGGHPHRIGLSNATIAGIGDDGDARDVAIDVAWPAWSSTLDGSASLTWRGARTSLTFAGLRPNDFAAGARTPFSATLAWPEGSIGAEGSAGLAEDRLRLAGRARLETRSLPATLAWIGRDAPLLPLSGAFALDGRFESDGRSATWQSLRVTVGGNVLEGAGSLSLAGPRASIQATLAAESLNLAPVLGALVRMFDPDTGARSASVALAPLTGGDLDLRLSAAAARAGPVLVQDLAASVLVRDGSVEVALNRASLQGGTLKGRVALQTSADDPAETEVRAQGALDRVDLGALLSDLGESRWLLGPTQGQFALESGGRDAAGGAARVGGRAVLAMENGTIAGLDLADVVHRNGAVAPGALARRNGRTAFERAAVTLRFGDGVGEIDEGFLKAPNLTATLRGRMSLPGRRLDARAVLNLREPGRSNAFEIAGPWDAVTVRAAVQGGIGPDAAQRGGEAVVPGPLQLPASLSLPGGARAFAP</sequence>